<proteinExistence type="predicted"/>
<reference evidence="1" key="1">
    <citation type="journal article" date="2021" name="Proc. Natl. Acad. Sci. U.S.A.">
        <title>A Catalog of Tens of Thousands of Viruses from Human Metagenomes Reveals Hidden Associations with Chronic Diseases.</title>
        <authorList>
            <person name="Tisza M.J."/>
            <person name="Buck C.B."/>
        </authorList>
    </citation>
    <scope>NUCLEOTIDE SEQUENCE</scope>
    <source>
        <strain evidence="1">Ct0f722</strain>
    </source>
</reference>
<protein>
    <submittedName>
        <fullName evidence="1">Uncharacterized protein</fullName>
    </submittedName>
</protein>
<dbReference type="EMBL" id="BK015890">
    <property type="protein sequence ID" value="DAD71963.1"/>
    <property type="molecule type" value="Genomic_DNA"/>
</dbReference>
<accession>A0A8S5LQ47</accession>
<organism evidence="1">
    <name type="scientific">Myoviridae sp. ct0f722</name>
    <dbReference type="NCBI Taxonomy" id="2827599"/>
    <lineage>
        <taxon>Viruses</taxon>
        <taxon>Duplodnaviria</taxon>
        <taxon>Heunggongvirae</taxon>
        <taxon>Uroviricota</taxon>
        <taxon>Caudoviricetes</taxon>
    </lineage>
</organism>
<evidence type="ECO:0000313" key="1">
    <source>
        <dbReference type="EMBL" id="DAD71963.1"/>
    </source>
</evidence>
<sequence>MPNIPKQFIIATLDDAKLHPIFSDTITYLGKTASVGLKVPFYIVLNYSGNVVLEPNSPLWLMGEDAGGKLVLGKSSQEMAAKHSISTSGTNMFLPLCFYTDLEGEYICKMRVDDWTFNLGIEAVGENEMLKINLLNKGVEIPNGISRALATTNPEQANPDFAILNKKWKELLVNYMEIMAGKGNSKQIVNSLEWFGYGENVELREVWKVDTLDGPRFFDHKFTPVVDYEVRELMKNAAKTTYLTLRHIPDAKHDSGPNQSFLNKFNEPWQWSKEIMRSKMCLLGNFYETFFLPIHINVLHSVVEDIYRGNITNEIVESHATLIENVHSPYELVPIEATASAFRELEGFTKLVGYDLPFAEKGGFATTEEVAKLVNIDQESYLYIYNGPGALVDVKMTIPGRYKDSTPFKGTDIKLTTDLSGATTIAHQASNKEGTEYTFRLLARKAGTYTITLECTKEDGRVYIGSTKVNIPDTSQVNIGFYKFVYDQDLFNSSMPVITTMSPEDVAKLKANTNLDELVRDYMLEPGNAPSFSLHRDGEQLYMAYPYEINDEKVHSYQIQNAFRLHQDSGQFTGICPVYHWLVNSFDGDEGLHGTGDHTYWIRVRVSGRKYSVMFIFSPAWSAEGIKAELEDYPDLNQKYSKEYRFLPSVHRMVEVRSSDAVDVTRYLLAVMPTITFEMGQKHEILVYSNLLEDKAAWAFKKATGEKFATIAKTRCPFMPMYNLGQTITEYSWSWSDKIRTVTKRSPRLFLAV</sequence>
<name>A0A8S5LQ47_9CAUD</name>